<sequence length="97" mass="10411">MTIDWLKLYISSVYAALSALSVSALTSLKDNKEIKEVVTSMLACGILALSFSGMLEHFGLPPNSAGIVGGVIGLLGVDRIRYMVSSKFNSKTKNEKN</sequence>
<accession>A0A2R2Q2G0</accession>
<dbReference type="RefSeq" id="WP_241389539.1">
    <property type="nucleotide sequence ID" value="NZ_MT039170.1"/>
</dbReference>
<dbReference type="NCBIfam" id="TIGR01594">
    <property type="entry name" value="holin_lambda"/>
    <property type="match status" value="1"/>
</dbReference>
<reference evidence="2" key="1">
    <citation type="journal article" date="2018" name="Appl. Environ. Microbiol.">
        <title>Serratia proteamaculans Strain AGR96X Encodes an Antifeeding Prophage (Tailocin) with Activity against Grass Grub (Costelytra giveni) and Manuka Beetle (Pyronota Species) Larvae.</title>
        <authorList>
            <person name="Hurst M.R.H."/>
            <person name="Beattie A."/>
            <person name="Jones S.A."/>
            <person name="Laugraud A."/>
            <person name="van Koten C."/>
            <person name="Harper L."/>
        </authorList>
    </citation>
    <scope>NUCLEOTIDE SEQUENCE</scope>
    <source>
        <strain evidence="2">AGR96X</strain>
    </source>
</reference>
<dbReference type="Pfam" id="PF05106">
    <property type="entry name" value="Phage_holin_3_1"/>
    <property type="match status" value="1"/>
</dbReference>
<proteinExistence type="predicted"/>
<protein>
    <submittedName>
        <fullName evidence="2">AnfA2</fullName>
    </submittedName>
</protein>
<keyword evidence="1" id="KW-0472">Membrane</keyword>
<dbReference type="EMBL" id="KU559315">
    <property type="protein sequence ID" value="ANV21592.1"/>
    <property type="molecule type" value="Genomic_DNA"/>
</dbReference>
<dbReference type="InterPro" id="IPR006481">
    <property type="entry name" value="Phage_lambda_GpS_holin"/>
</dbReference>
<evidence type="ECO:0000256" key="1">
    <source>
        <dbReference type="SAM" id="Phobius"/>
    </source>
</evidence>
<keyword evidence="1" id="KW-0812">Transmembrane</keyword>
<evidence type="ECO:0000313" key="2">
    <source>
        <dbReference type="EMBL" id="ANV21592.1"/>
    </source>
</evidence>
<organism evidence="2">
    <name type="scientific">Serratia proteamaculans</name>
    <dbReference type="NCBI Taxonomy" id="28151"/>
    <lineage>
        <taxon>Bacteria</taxon>
        <taxon>Pseudomonadati</taxon>
        <taxon>Pseudomonadota</taxon>
        <taxon>Gammaproteobacteria</taxon>
        <taxon>Enterobacterales</taxon>
        <taxon>Yersiniaceae</taxon>
        <taxon>Serratia</taxon>
    </lineage>
</organism>
<dbReference type="AlphaFoldDB" id="A0A2R2Q2G0"/>
<feature type="transmembrane region" description="Helical" evidence="1">
    <location>
        <begin position="6"/>
        <end position="25"/>
    </location>
</feature>
<keyword evidence="1" id="KW-1133">Transmembrane helix</keyword>
<name>A0A2R2Q2G0_SERPR</name>